<dbReference type="Proteomes" id="UP000540929">
    <property type="component" value="Unassembled WGS sequence"/>
</dbReference>
<evidence type="ECO:0000313" key="2">
    <source>
        <dbReference type="Proteomes" id="UP000540929"/>
    </source>
</evidence>
<organism evidence="1 2">
    <name type="scientific">Paraburkholderia bryophila</name>
    <dbReference type="NCBI Taxonomy" id="420952"/>
    <lineage>
        <taxon>Bacteria</taxon>
        <taxon>Pseudomonadati</taxon>
        <taxon>Pseudomonadota</taxon>
        <taxon>Betaproteobacteria</taxon>
        <taxon>Burkholderiales</taxon>
        <taxon>Burkholderiaceae</taxon>
        <taxon>Paraburkholderia</taxon>
    </lineage>
</organism>
<protein>
    <submittedName>
        <fullName evidence="1">Uncharacterized protein</fullName>
    </submittedName>
</protein>
<dbReference type="AlphaFoldDB" id="A0A7Y9WIX2"/>
<keyword evidence="2" id="KW-1185">Reference proteome</keyword>
<reference evidence="1 2" key="1">
    <citation type="submission" date="2020-07" db="EMBL/GenBank/DDBJ databases">
        <title>Exploring microbial biodiversity for novel pathways involved in the catabolism of aromatic compounds derived from lignin.</title>
        <authorList>
            <person name="Elkins J."/>
        </authorList>
    </citation>
    <scope>NUCLEOTIDE SEQUENCE [LARGE SCALE GENOMIC DNA]</scope>
    <source>
        <strain evidence="1 2">H2C3C</strain>
    </source>
</reference>
<dbReference type="EMBL" id="JACCAS010000001">
    <property type="protein sequence ID" value="NYH21031.1"/>
    <property type="molecule type" value="Genomic_DNA"/>
</dbReference>
<evidence type="ECO:0000313" key="1">
    <source>
        <dbReference type="EMBL" id="NYH21031.1"/>
    </source>
</evidence>
<dbReference type="RefSeq" id="WP_179742701.1">
    <property type="nucleotide sequence ID" value="NZ_JACCAS010000001.1"/>
</dbReference>
<gene>
    <name evidence="1" type="ORF">GGD40_000510</name>
</gene>
<comment type="caution">
    <text evidence="1">The sequence shown here is derived from an EMBL/GenBank/DDBJ whole genome shotgun (WGS) entry which is preliminary data.</text>
</comment>
<accession>A0A7Y9WIX2</accession>
<proteinExistence type="predicted"/>
<sequence length="176" mass="18933">MNSLRAHLGDHLFILRATAEQVRRLDDLIGSQDRVLRALQAAVVNAVRDAARSKPHMNEAVALFEGTLSMGGALRLNLASALTRELITKLDCAAGALVAVLDGNISEADRDAVMLCCAEIAGSVESAVVSARSHLAKTRLIVELADDEVEHFRHALIRLQSPSRGCGERTAARARF</sequence>
<name>A0A7Y9WIX2_9BURK</name>